<dbReference type="RefSeq" id="WP_263251151.1">
    <property type="nucleotide sequence ID" value="NZ_BAABLT010000019.1"/>
</dbReference>
<evidence type="ECO:0000313" key="4">
    <source>
        <dbReference type="Proteomes" id="UP001597018"/>
    </source>
</evidence>
<organism evidence="3 4">
    <name type="scientific">Saccharopolyspora rosea</name>
    <dbReference type="NCBI Taxonomy" id="524884"/>
    <lineage>
        <taxon>Bacteria</taxon>
        <taxon>Bacillati</taxon>
        <taxon>Actinomycetota</taxon>
        <taxon>Actinomycetes</taxon>
        <taxon>Pseudonocardiales</taxon>
        <taxon>Pseudonocardiaceae</taxon>
        <taxon>Saccharopolyspora</taxon>
    </lineage>
</organism>
<evidence type="ECO:0000256" key="2">
    <source>
        <dbReference type="SAM" id="Phobius"/>
    </source>
</evidence>
<accession>A0ABW3FLA9</accession>
<feature type="compositionally biased region" description="Basic residues" evidence="1">
    <location>
        <begin position="34"/>
        <end position="45"/>
    </location>
</feature>
<keyword evidence="2" id="KW-0812">Transmembrane</keyword>
<feature type="compositionally biased region" description="Basic and acidic residues" evidence="1">
    <location>
        <begin position="1"/>
        <end position="32"/>
    </location>
</feature>
<keyword evidence="2" id="KW-0472">Membrane</keyword>
<keyword evidence="4" id="KW-1185">Reference proteome</keyword>
<feature type="region of interest" description="Disordered" evidence="1">
    <location>
        <begin position="1"/>
        <end position="49"/>
    </location>
</feature>
<evidence type="ECO:0000256" key="1">
    <source>
        <dbReference type="SAM" id="MobiDB-lite"/>
    </source>
</evidence>
<feature type="transmembrane region" description="Helical" evidence="2">
    <location>
        <begin position="90"/>
        <end position="108"/>
    </location>
</feature>
<dbReference type="EMBL" id="JBHTIW010000002">
    <property type="protein sequence ID" value="MFD0919281.1"/>
    <property type="molecule type" value="Genomic_DNA"/>
</dbReference>
<feature type="transmembrane region" description="Helical" evidence="2">
    <location>
        <begin position="52"/>
        <end position="78"/>
    </location>
</feature>
<comment type="caution">
    <text evidence="3">The sequence shown here is derived from an EMBL/GenBank/DDBJ whole genome shotgun (WGS) entry which is preliminary data.</text>
</comment>
<dbReference type="Proteomes" id="UP001597018">
    <property type="component" value="Unassembled WGS sequence"/>
</dbReference>
<protein>
    <submittedName>
        <fullName evidence="3">Uncharacterized protein</fullName>
    </submittedName>
</protein>
<keyword evidence="2" id="KW-1133">Transmembrane helix</keyword>
<feature type="transmembrane region" description="Helical" evidence="2">
    <location>
        <begin position="115"/>
        <end position="135"/>
    </location>
</feature>
<gene>
    <name evidence="3" type="ORF">ACFQ16_05955</name>
</gene>
<reference evidence="4" key="1">
    <citation type="journal article" date="2019" name="Int. J. Syst. Evol. Microbiol.">
        <title>The Global Catalogue of Microorganisms (GCM) 10K type strain sequencing project: providing services to taxonomists for standard genome sequencing and annotation.</title>
        <authorList>
            <consortium name="The Broad Institute Genomics Platform"/>
            <consortium name="The Broad Institute Genome Sequencing Center for Infectious Disease"/>
            <person name="Wu L."/>
            <person name="Ma J."/>
        </authorList>
    </citation>
    <scope>NUCLEOTIDE SEQUENCE [LARGE SCALE GENOMIC DNA]</scope>
    <source>
        <strain evidence="4">CCUG 56401</strain>
    </source>
</reference>
<evidence type="ECO:0000313" key="3">
    <source>
        <dbReference type="EMBL" id="MFD0919281.1"/>
    </source>
</evidence>
<sequence>MRPTRSPDDPMRRPGSRDPRRPRDDLHPDVVVRPRARHARARPVRSSRAGTALRGITGSLAAGSLVLGLALVGMQFWATAHGQEGPGLPAVIWQVVSGLVAVVLQAVSDRRRDTVGGWALVCVLVVVFGSLWFWWWA</sequence>
<name>A0ABW3FLA9_9PSEU</name>
<proteinExistence type="predicted"/>